<accession>A0A7W9AI24</accession>
<evidence type="ECO:0000313" key="1">
    <source>
        <dbReference type="EMBL" id="MBB5686024.1"/>
    </source>
</evidence>
<dbReference type="Proteomes" id="UP000549617">
    <property type="component" value="Unassembled WGS sequence"/>
</dbReference>
<sequence length="111" mass="11992">MKGGPRKTARLADPHAGLLRHIEARMAREGLAAELQESRSERWASATFTGARHRFHFSAIGAGAITGLERMGQDLGESDFALPDHIVADIALFKRGDGLGFDVEALTVEAH</sequence>
<name>A0A7W9AI24_9SPHN</name>
<comment type="caution">
    <text evidence="1">The sequence shown here is derived from an EMBL/GenBank/DDBJ whole genome shotgun (WGS) entry which is preliminary data.</text>
</comment>
<dbReference type="RefSeq" id="WP_184017996.1">
    <property type="nucleotide sequence ID" value="NZ_JACIJC010000003.1"/>
</dbReference>
<dbReference type="EMBL" id="JACIJC010000003">
    <property type="protein sequence ID" value="MBB5686024.1"/>
    <property type="molecule type" value="Genomic_DNA"/>
</dbReference>
<evidence type="ECO:0000313" key="2">
    <source>
        <dbReference type="Proteomes" id="UP000549617"/>
    </source>
</evidence>
<dbReference type="AlphaFoldDB" id="A0A7W9AI24"/>
<gene>
    <name evidence="1" type="ORF">FHS49_002040</name>
</gene>
<reference evidence="1 2" key="1">
    <citation type="submission" date="2020-08" db="EMBL/GenBank/DDBJ databases">
        <title>Genomic Encyclopedia of Type Strains, Phase IV (KMG-IV): sequencing the most valuable type-strain genomes for metagenomic binning, comparative biology and taxonomic classification.</title>
        <authorList>
            <person name="Goeker M."/>
        </authorList>
    </citation>
    <scope>NUCLEOTIDE SEQUENCE [LARGE SCALE GENOMIC DNA]</scope>
    <source>
        <strain evidence="1 2">DSM 25079</strain>
    </source>
</reference>
<proteinExistence type="predicted"/>
<organism evidence="1 2">
    <name type="scientific">Sphingobium boeckii</name>
    <dbReference type="NCBI Taxonomy" id="1082345"/>
    <lineage>
        <taxon>Bacteria</taxon>
        <taxon>Pseudomonadati</taxon>
        <taxon>Pseudomonadota</taxon>
        <taxon>Alphaproteobacteria</taxon>
        <taxon>Sphingomonadales</taxon>
        <taxon>Sphingomonadaceae</taxon>
        <taxon>Sphingobium</taxon>
    </lineage>
</organism>
<protein>
    <submittedName>
        <fullName evidence="1">Uncharacterized protein</fullName>
    </submittedName>
</protein>
<keyword evidence="2" id="KW-1185">Reference proteome</keyword>